<organism evidence="1 2">
    <name type="scientific">Nitrospirillum amazonense</name>
    <dbReference type="NCBI Taxonomy" id="28077"/>
    <lineage>
        <taxon>Bacteria</taxon>
        <taxon>Pseudomonadati</taxon>
        <taxon>Pseudomonadota</taxon>
        <taxon>Alphaproteobacteria</taxon>
        <taxon>Rhodospirillales</taxon>
        <taxon>Azospirillaceae</taxon>
        <taxon>Nitrospirillum</taxon>
    </lineage>
</organism>
<protein>
    <submittedName>
        <fullName evidence="1">AlpA family transcriptional regulator</fullName>
    </submittedName>
</protein>
<accession>A0A560FKM6</accession>
<evidence type="ECO:0000313" key="1">
    <source>
        <dbReference type="EMBL" id="TWB22151.1"/>
    </source>
</evidence>
<proteinExistence type="predicted"/>
<dbReference type="Gene3D" id="1.10.238.160">
    <property type="match status" value="1"/>
</dbReference>
<sequence>MTKRINSMKDVAERTGISVRTLYRYIADGTGPATVVLSNRRVGVLEDDYTAWIMSRRRTSPSQSAA</sequence>
<dbReference type="Pfam" id="PF05930">
    <property type="entry name" value="Phage_AlpA"/>
    <property type="match status" value="1"/>
</dbReference>
<dbReference type="SUPFAM" id="SSF46955">
    <property type="entry name" value="Putative DNA-binding domain"/>
    <property type="match status" value="1"/>
</dbReference>
<comment type="caution">
    <text evidence="1">The sequence shown here is derived from an EMBL/GenBank/DDBJ whole genome shotgun (WGS) entry which is preliminary data.</text>
</comment>
<name>A0A560FKM6_9PROT</name>
<gene>
    <name evidence="1" type="ORF">FBZ89_104401</name>
</gene>
<dbReference type="EMBL" id="VITN01000004">
    <property type="protein sequence ID" value="TWB22151.1"/>
    <property type="molecule type" value="Genomic_DNA"/>
</dbReference>
<evidence type="ECO:0000313" key="2">
    <source>
        <dbReference type="Proteomes" id="UP000319859"/>
    </source>
</evidence>
<dbReference type="InterPro" id="IPR010260">
    <property type="entry name" value="AlpA"/>
</dbReference>
<dbReference type="InterPro" id="IPR009061">
    <property type="entry name" value="DNA-bd_dom_put_sf"/>
</dbReference>
<dbReference type="Proteomes" id="UP000319859">
    <property type="component" value="Unassembled WGS sequence"/>
</dbReference>
<dbReference type="AlphaFoldDB" id="A0A560FKM6"/>
<dbReference type="RefSeq" id="WP_186457272.1">
    <property type="nucleotide sequence ID" value="NZ_VITN01000004.1"/>
</dbReference>
<reference evidence="1 2" key="1">
    <citation type="submission" date="2019-06" db="EMBL/GenBank/DDBJ databases">
        <title>Genomic Encyclopedia of Type Strains, Phase IV (KMG-V): Genome sequencing to study the core and pangenomes of soil and plant-associated prokaryotes.</title>
        <authorList>
            <person name="Whitman W."/>
        </authorList>
    </citation>
    <scope>NUCLEOTIDE SEQUENCE [LARGE SCALE GENOMIC DNA]</scope>
    <source>
        <strain evidence="1 2">BR 11880</strain>
    </source>
</reference>